<keyword evidence="1" id="KW-0812">Transmembrane</keyword>
<dbReference type="AlphaFoldDB" id="A0A7I9XQA4"/>
<feature type="transmembrane region" description="Helical" evidence="1">
    <location>
        <begin position="20"/>
        <end position="36"/>
    </location>
</feature>
<name>A0A7I9XQA4_9MYCO</name>
<organism evidence="2 3">
    <name type="scientific">Mycolicibacter senuensis</name>
    <dbReference type="NCBI Taxonomy" id="386913"/>
    <lineage>
        <taxon>Bacteria</taxon>
        <taxon>Bacillati</taxon>
        <taxon>Actinomycetota</taxon>
        <taxon>Actinomycetes</taxon>
        <taxon>Mycobacteriales</taxon>
        <taxon>Mycobacteriaceae</taxon>
        <taxon>Mycolicibacter</taxon>
    </lineage>
</organism>
<keyword evidence="1" id="KW-0472">Membrane</keyword>
<dbReference type="OrthoDB" id="4773470at2"/>
<reference evidence="2 3" key="1">
    <citation type="journal article" date="2019" name="Emerg. Microbes Infect.">
        <title>Comprehensive subspecies identification of 175 nontuberculous mycobacteria species based on 7547 genomic profiles.</title>
        <authorList>
            <person name="Matsumoto Y."/>
            <person name="Kinjo T."/>
            <person name="Motooka D."/>
            <person name="Nabeya D."/>
            <person name="Jung N."/>
            <person name="Uechi K."/>
            <person name="Horii T."/>
            <person name="Iida T."/>
            <person name="Fujita J."/>
            <person name="Nakamura S."/>
        </authorList>
    </citation>
    <scope>NUCLEOTIDE SEQUENCE [LARGE SCALE GENOMIC DNA]</scope>
    <source>
        <strain evidence="2 3">JCM 16017</strain>
    </source>
</reference>
<comment type="caution">
    <text evidence="2">The sequence shown here is derived from an EMBL/GenBank/DDBJ whole genome shotgun (WGS) entry which is preliminary data.</text>
</comment>
<dbReference type="RefSeq" id="WP_085084885.1">
    <property type="nucleotide sequence ID" value="NZ_BLKV01000002.1"/>
</dbReference>
<keyword evidence="3" id="KW-1185">Reference proteome</keyword>
<dbReference type="Proteomes" id="UP000465263">
    <property type="component" value="Unassembled WGS sequence"/>
</dbReference>
<gene>
    <name evidence="2" type="ORF">MSEN_38140</name>
</gene>
<evidence type="ECO:0000313" key="2">
    <source>
        <dbReference type="EMBL" id="GFG72094.1"/>
    </source>
</evidence>
<protein>
    <recommendedName>
        <fullName evidence="4">DUF3093 domain-containing protein</fullName>
    </recommendedName>
</protein>
<keyword evidence="1" id="KW-1133">Transmembrane helix</keyword>
<feature type="transmembrane region" description="Helical" evidence="1">
    <location>
        <begin position="48"/>
        <end position="65"/>
    </location>
</feature>
<proteinExistence type="predicted"/>
<accession>A0A7I9XQA4</accession>
<dbReference type="EMBL" id="BLKV01000002">
    <property type="protein sequence ID" value="GFG72094.1"/>
    <property type="molecule type" value="Genomic_DNA"/>
</dbReference>
<evidence type="ECO:0008006" key="4">
    <source>
        <dbReference type="Google" id="ProtNLM"/>
    </source>
</evidence>
<evidence type="ECO:0000256" key="1">
    <source>
        <dbReference type="SAM" id="Phobius"/>
    </source>
</evidence>
<sequence>MSEPEPTAPSAPLFFECGASWYWVLFGPVAGGLLLLIQNSGGGEFQPLIPAVMMALVSGMLAIQVKAARIHTSVELTRDSLRQGTEILRIAEIVMIYPEAKRPTGWGKAEPEKWQGARALGELSGVPRRRTGIGLRLIGRRTVQAWARDHRRLRAALTELLPEAIPAPELVERDIGPDVDDDAEESSW</sequence>
<evidence type="ECO:0000313" key="3">
    <source>
        <dbReference type="Proteomes" id="UP000465263"/>
    </source>
</evidence>